<reference evidence="3" key="1">
    <citation type="journal article" date="2019" name="Int. J. Syst. Evol. Microbiol.">
        <title>The Global Catalogue of Microorganisms (GCM) 10K type strain sequencing project: providing services to taxonomists for standard genome sequencing and annotation.</title>
        <authorList>
            <consortium name="The Broad Institute Genomics Platform"/>
            <consortium name="The Broad Institute Genome Sequencing Center for Infectious Disease"/>
            <person name="Wu L."/>
            <person name="Ma J."/>
        </authorList>
    </citation>
    <scope>NUCLEOTIDE SEQUENCE [LARGE SCALE GENOMIC DNA]</scope>
    <source>
        <strain evidence="3">JCM 4738</strain>
    </source>
</reference>
<organism evidence="2 3">
    <name type="scientific">Streptomyces cirratus</name>
    <dbReference type="NCBI Taxonomy" id="68187"/>
    <lineage>
        <taxon>Bacteria</taxon>
        <taxon>Bacillati</taxon>
        <taxon>Actinomycetota</taxon>
        <taxon>Actinomycetes</taxon>
        <taxon>Kitasatosporales</taxon>
        <taxon>Streptomycetaceae</taxon>
        <taxon>Streptomyces</taxon>
    </lineage>
</organism>
<protein>
    <recommendedName>
        <fullName evidence="4">Integral membrane protein</fullName>
    </recommendedName>
</protein>
<dbReference type="Proteomes" id="UP000642673">
    <property type="component" value="Unassembled WGS sequence"/>
</dbReference>
<comment type="caution">
    <text evidence="2">The sequence shown here is derived from an EMBL/GenBank/DDBJ whole genome shotgun (WGS) entry which is preliminary data.</text>
</comment>
<feature type="transmembrane region" description="Helical" evidence="1">
    <location>
        <begin position="229"/>
        <end position="246"/>
    </location>
</feature>
<keyword evidence="1" id="KW-0812">Transmembrane</keyword>
<feature type="transmembrane region" description="Helical" evidence="1">
    <location>
        <begin position="97"/>
        <end position="119"/>
    </location>
</feature>
<dbReference type="EMBL" id="BMVP01000010">
    <property type="protein sequence ID" value="GHB71257.1"/>
    <property type="molecule type" value="Genomic_DNA"/>
</dbReference>
<gene>
    <name evidence="2" type="ORF">GCM10010347_46870</name>
</gene>
<feature type="transmembrane region" description="Helical" evidence="1">
    <location>
        <begin position="66"/>
        <end position="82"/>
    </location>
</feature>
<keyword evidence="1" id="KW-1133">Transmembrane helix</keyword>
<keyword evidence="1" id="KW-0472">Membrane</keyword>
<sequence>MIIIVMGDGQLSIHTDRPGTGPRNRDRNGCVTFLLLPFVLAGRIYRPGRPDRIVDESMERAQIARTAIGVVATCWLLFAYPLRESAGSILNDKVGEVVVSAALLLVLGPIALAVFVASARPPGPAFYRQRLRGPLTALGTLFGTALLLWLAVTRGTAGSMSLLGFGAGLLALFLLPFGMASAVLCVHHAFRTGDVHEVLPPLITPVLVWAMFVLQLFDDVPVLAPLPVRILFLIGPPASVTALSVWELRRLRTRYGITLRLALGR</sequence>
<accession>A0ABQ3F1N8</accession>
<feature type="transmembrane region" description="Helical" evidence="1">
    <location>
        <begin position="164"/>
        <end position="186"/>
    </location>
</feature>
<keyword evidence="3" id="KW-1185">Reference proteome</keyword>
<proteinExistence type="predicted"/>
<feature type="transmembrane region" description="Helical" evidence="1">
    <location>
        <begin position="198"/>
        <end position="217"/>
    </location>
</feature>
<name>A0ABQ3F1N8_9ACTN</name>
<evidence type="ECO:0000256" key="1">
    <source>
        <dbReference type="SAM" id="Phobius"/>
    </source>
</evidence>
<evidence type="ECO:0000313" key="2">
    <source>
        <dbReference type="EMBL" id="GHB71257.1"/>
    </source>
</evidence>
<dbReference type="RefSeq" id="WP_190186183.1">
    <property type="nucleotide sequence ID" value="NZ_BMVP01000010.1"/>
</dbReference>
<feature type="transmembrane region" description="Helical" evidence="1">
    <location>
        <begin position="131"/>
        <end position="152"/>
    </location>
</feature>
<evidence type="ECO:0000313" key="3">
    <source>
        <dbReference type="Proteomes" id="UP000642673"/>
    </source>
</evidence>
<evidence type="ECO:0008006" key="4">
    <source>
        <dbReference type="Google" id="ProtNLM"/>
    </source>
</evidence>